<dbReference type="FunFam" id="3.40.50.1820:FF:000076">
    <property type="entry name" value="phospholipase A1"/>
    <property type="match status" value="1"/>
</dbReference>
<gene>
    <name evidence="10" type="primary">Pnlip_3</name>
    <name evidence="10" type="ORF">G6Z75_0010635</name>
</gene>
<evidence type="ECO:0000256" key="7">
    <source>
        <dbReference type="ARBA" id="ARBA00023157"/>
    </source>
</evidence>
<evidence type="ECO:0000256" key="4">
    <source>
        <dbReference type="ARBA" id="ARBA00013179"/>
    </source>
</evidence>
<dbReference type="InterPro" id="IPR029058">
    <property type="entry name" value="AB_hydrolase_fold"/>
</dbReference>
<evidence type="ECO:0000256" key="5">
    <source>
        <dbReference type="ARBA" id="ARBA00022525"/>
    </source>
</evidence>
<evidence type="ECO:0000313" key="11">
    <source>
        <dbReference type="Proteomes" id="UP000667349"/>
    </source>
</evidence>
<dbReference type="SUPFAM" id="SSF53474">
    <property type="entry name" value="alpha/beta-Hydrolases"/>
    <property type="match status" value="1"/>
</dbReference>
<comment type="subcellular location">
    <subcellularLocation>
        <location evidence="2">Secreted</location>
    </subcellularLocation>
</comment>
<feature type="domain" description="Lipase" evidence="9">
    <location>
        <begin position="235"/>
        <end position="519"/>
    </location>
</feature>
<comment type="similarity">
    <text evidence="3 8">Belongs to the AB hydrolase superfamily. Lipase family.</text>
</comment>
<keyword evidence="7" id="KW-1015">Disulfide bond</keyword>
<dbReference type="PANTHER" id="PTHR11610">
    <property type="entry name" value="LIPASE"/>
    <property type="match status" value="1"/>
</dbReference>
<dbReference type="GO" id="GO:0016042">
    <property type="term" value="P:lipid catabolic process"/>
    <property type="evidence" value="ECO:0007669"/>
    <property type="project" value="TreeGrafter"/>
</dbReference>
<feature type="non-terminal residue" evidence="10">
    <location>
        <position position="532"/>
    </location>
</feature>
<accession>A0A836F3K4</accession>
<evidence type="ECO:0000256" key="6">
    <source>
        <dbReference type="ARBA" id="ARBA00022801"/>
    </source>
</evidence>
<evidence type="ECO:0000256" key="8">
    <source>
        <dbReference type="RuleBase" id="RU004262"/>
    </source>
</evidence>
<name>A0A836F3K4_9HYME</name>
<evidence type="ECO:0000256" key="2">
    <source>
        <dbReference type="ARBA" id="ARBA00004613"/>
    </source>
</evidence>
<evidence type="ECO:0000313" key="10">
    <source>
        <dbReference type="EMBL" id="KAG5312327.1"/>
    </source>
</evidence>
<dbReference type="EMBL" id="JAANHZ010000333">
    <property type="protein sequence ID" value="KAG5312327.1"/>
    <property type="molecule type" value="Genomic_DNA"/>
</dbReference>
<dbReference type="Proteomes" id="UP000667349">
    <property type="component" value="Unassembled WGS sequence"/>
</dbReference>
<dbReference type="Gene3D" id="3.40.50.1820">
    <property type="entry name" value="alpha/beta hydrolase"/>
    <property type="match status" value="1"/>
</dbReference>
<dbReference type="PANTHER" id="PTHR11610:SF173">
    <property type="entry name" value="LIPASE DOMAIN-CONTAINING PROTEIN-RELATED"/>
    <property type="match status" value="1"/>
</dbReference>
<dbReference type="GO" id="GO:0005615">
    <property type="term" value="C:extracellular space"/>
    <property type="evidence" value="ECO:0007669"/>
    <property type="project" value="TreeGrafter"/>
</dbReference>
<dbReference type="AlphaFoldDB" id="A0A836F3K4"/>
<organism evidence="10 11">
    <name type="scientific">Acromyrmex insinuator</name>
    <dbReference type="NCBI Taxonomy" id="230686"/>
    <lineage>
        <taxon>Eukaryota</taxon>
        <taxon>Metazoa</taxon>
        <taxon>Ecdysozoa</taxon>
        <taxon>Arthropoda</taxon>
        <taxon>Hexapoda</taxon>
        <taxon>Insecta</taxon>
        <taxon>Pterygota</taxon>
        <taxon>Neoptera</taxon>
        <taxon>Endopterygota</taxon>
        <taxon>Hymenoptera</taxon>
        <taxon>Apocrita</taxon>
        <taxon>Aculeata</taxon>
        <taxon>Formicoidea</taxon>
        <taxon>Formicidae</taxon>
        <taxon>Myrmicinae</taxon>
        <taxon>Acromyrmex</taxon>
    </lineage>
</organism>
<evidence type="ECO:0000259" key="9">
    <source>
        <dbReference type="Pfam" id="PF00151"/>
    </source>
</evidence>
<sequence>IPNVGIKSFKLESLHSMKKNCRISVMNTIVNHKSMPSHETSACFLIFCNILTYEKASRWQSVIRKSIGNEISVCNVLSGITFILHIHASNTLHKRQNRRLYCRGIEAKLKLFKDEVKRMKLKKYSIGFMFICMDCRYTYYAINVESMIFARLFPKVCTTRNQFFAHNDIKYRSKMLPNLVWKQIFILVILRYSVYSQQWDSGLRQRYDGYGEDWIFMPDGNGQPQVAVLKVQDNEKKGILDSEIAYIIYTRSNPEKGIRLILNDTTNLAGSDFKPSRKTKFITHGWKSSAMSTSLINMKEAFLTHGDYNVILVDWEPLAASTFYLGPMHNTARVGTNAANFIDFLVRETGLKTEDVHFIGHSLGAHVAGNAGGATTSGKLSRVTGLDPALPGFHIFASEKTRLDPTDAVFVDVIHSCGGVLGFLQPLGKADFYPNAGTAIQPGCCCVPEIMEACSHGRSYVYFTESINSKTGLPAKKCDNWDSYLSGKCDNSQVVLMGEHVEHTAEGLYFLRTRSDPPYAHVSEVTNNNISK</sequence>
<dbReference type="PRINTS" id="PR00821">
    <property type="entry name" value="TAGLIPASE"/>
</dbReference>
<dbReference type="InterPro" id="IPR000734">
    <property type="entry name" value="TAG_lipase"/>
</dbReference>
<keyword evidence="5" id="KW-0964">Secreted</keyword>
<dbReference type="InterPro" id="IPR013818">
    <property type="entry name" value="Lipase"/>
</dbReference>
<evidence type="ECO:0000256" key="1">
    <source>
        <dbReference type="ARBA" id="ARBA00000111"/>
    </source>
</evidence>
<feature type="non-terminal residue" evidence="10">
    <location>
        <position position="1"/>
    </location>
</feature>
<protein>
    <recommendedName>
        <fullName evidence="4">phospholipase A1</fullName>
        <ecNumber evidence="4">3.1.1.32</ecNumber>
    </recommendedName>
</protein>
<dbReference type="GO" id="GO:0017171">
    <property type="term" value="F:serine hydrolase activity"/>
    <property type="evidence" value="ECO:0007669"/>
    <property type="project" value="TreeGrafter"/>
</dbReference>
<dbReference type="InterPro" id="IPR033906">
    <property type="entry name" value="Lipase_N"/>
</dbReference>
<evidence type="ECO:0000256" key="3">
    <source>
        <dbReference type="ARBA" id="ARBA00010701"/>
    </source>
</evidence>
<dbReference type="CDD" id="cd00707">
    <property type="entry name" value="Pancreat_lipase_like"/>
    <property type="match status" value="1"/>
</dbReference>
<dbReference type="GO" id="GO:0008970">
    <property type="term" value="F:phospholipase A1 activity"/>
    <property type="evidence" value="ECO:0007669"/>
    <property type="project" value="UniProtKB-EC"/>
</dbReference>
<keyword evidence="11" id="KW-1185">Reference proteome</keyword>
<dbReference type="EC" id="3.1.1.32" evidence="4"/>
<comment type="caution">
    <text evidence="10">The sequence shown here is derived from an EMBL/GenBank/DDBJ whole genome shotgun (WGS) entry which is preliminary data.</text>
</comment>
<comment type="catalytic activity">
    <reaction evidence="1">
        <text>a 1,2-diacyl-sn-glycero-3-phosphocholine + H2O = a 2-acyl-sn-glycero-3-phosphocholine + a fatty acid + H(+)</text>
        <dbReference type="Rhea" id="RHEA:18689"/>
        <dbReference type="ChEBI" id="CHEBI:15377"/>
        <dbReference type="ChEBI" id="CHEBI:15378"/>
        <dbReference type="ChEBI" id="CHEBI:28868"/>
        <dbReference type="ChEBI" id="CHEBI:57643"/>
        <dbReference type="ChEBI" id="CHEBI:57875"/>
        <dbReference type="EC" id="3.1.1.32"/>
    </reaction>
</comment>
<reference evidence="10" key="1">
    <citation type="submission" date="2020-02" db="EMBL/GenBank/DDBJ databases">
        <title>Relaxed selection underlies rapid genomic changes in the transitions from sociality to social parasitism in ants.</title>
        <authorList>
            <person name="Bi X."/>
        </authorList>
    </citation>
    <scope>NUCLEOTIDE SEQUENCE</scope>
    <source>
        <strain evidence="10">BGI-DK2013a</strain>
        <tissue evidence="10">Whole body</tissue>
    </source>
</reference>
<keyword evidence="6" id="KW-0378">Hydrolase</keyword>
<dbReference type="Pfam" id="PF00151">
    <property type="entry name" value="Lipase"/>
    <property type="match status" value="1"/>
</dbReference>
<proteinExistence type="inferred from homology"/>